<reference evidence="1 2" key="1">
    <citation type="submission" date="2016-03" db="EMBL/GenBank/DDBJ databases">
        <title>Complete genome sequence of Thermococcus celer.</title>
        <authorList>
            <person name="Oger P.M."/>
        </authorList>
    </citation>
    <scope>NUCLEOTIDE SEQUENCE [LARGE SCALE GENOMIC DNA]</scope>
    <source>
        <strain evidence="1 2">Vu 13</strain>
    </source>
</reference>
<dbReference type="Proteomes" id="UP000197156">
    <property type="component" value="Chromosome"/>
</dbReference>
<dbReference type="Gene3D" id="2.160.20.120">
    <property type="match status" value="1"/>
</dbReference>
<name>A0A218P1N9_THECE</name>
<dbReference type="KEGG" id="tce:A3L02_04245"/>
<protein>
    <recommendedName>
        <fullName evidence="3">Adhesin domain-containing protein</fullName>
    </recommendedName>
</protein>
<sequence length="217" mass="23809">MIFENVREVEVRAVNGHIRLKGWEREHVEVDYTPHGEVDVEVEEKDGKLIIREEPKKRFLNLLRKEGWAEIEVSVPKAVVVSAETVNGELRAENVRFAEATTVNGELDLKDCEAKLITTVNGRAKADLSTAGPLKATTVNGRMVLEIEELEGDVEVASVNGNLVVRLSDFCDARVAVSRFNGTVRFVGIDPEEPVIGAGTYTVRVSTVNGGVSVELV</sequence>
<dbReference type="OrthoDB" id="101349at2157"/>
<accession>A0A218P1N9</accession>
<dbReference type="EMBL" id="CP014854">
    <property type="protein sequence ID" value="ASI98825.1"/>
    <property type="molecule type" value="Genomic_DNA"/>
</dbReference>
<proteinExistence type="predicted"/>
<gene>
    <name evidence="1" type="ORF">A3L02_04245</name>
</gene>
<evidence type="ECO:0000313" key="2">
    <source>
        <dbReference type="Proteomes" id="UP000197156"/>
    </source>
</evidence>
<evidence type="ECO:0000313" key="1">
    <source>
        <dbReference type="EMBL" id="ASI98825.1"/>
    </source>
</evidence>
<dbReference type="AlphaFoldDB" id="A0A218P1N9"/>
<organism evidence="1 2">
    <name type="scientific">Thermococcus celer Vu 13 = JCM 8558</name>
    <dbReference type="NCBI Taxonomy" id="1293037"/>
    <lineage>
        <taxon>Archaea</taxon>
        <taxon>Methanobacteriati</taxon>
        <taxon>Methanobacteriota</taxon>
        <taxon>Thermococci</taxon>
        <taxon>Thermococcales</taxon>
        <taxon>Thermococcaceae</taxon>
        <taxon>Thermococcus</taxon>
    </lineage>
</organism>
<evidence type="ECO:0008006" key="3">
    <source>
        <dbReference type="Google" id="ProtNLM"/>
    </source>
</evidence>
<keyword evidence="2" id="KW-1185">Reference proteome</keyword>